<proteinExistence type="predicted"/>
<dbReference type="AlphaFoldDB" id="A0A1L9BIQ4"/>
<dbReference type="EMBL" id="MPIN01000001">
    <property type="protein sequence ID" value="OJH42184.1"/>
    <property type="molecule type" value="Genomic_DNA"/>
</dbReference>
<organism evidence="1 2">
    <name type="scientific">Cystobacter ferrugineus</name>
    <dbReference type="NCBI Taxonomy" id="83449"/>
    <lineage>
        <taxon>Bacteria</taxon>
        <taxon>Pseudomonadati</taxon>
        <taxon>Myxococcota</taxon>
        <taxon>Myxococcia</taxon>
        <taxon>Myxococcales</taxon>
        <taxon>Cystobacterineae</taxon>
        <taxon>Archangiaceae</taxon>
        <taxon>Cystobacter</taxon>
    </lineage>
</organism>
<comment type="caution">
    <text evidence="1">The sequence shown here is derived from an EMBL/GenBank/DDBJ whole genome shotgun (WGS) entry which is preliminary data.</text>
</comment>
<dbReference type="Proteomes" id="UP000182229">
    <property type="component" value="Unassembled WGS sequence"/>
</dbReference>
<gene>
    <name evidence="1" type="ORF">BON30_02925</name>
</gene>
<sequence length="60" mass="6062">MSTGLTEDLVVKREEDGVLRVCGNSAQTTRGVLSPISSLLTAAWGATLASSVSGPGEEGV</sequence>
<protein>
    <submittedName>
        <fullName evidence="1">Uncharacterized protein</fullName>
    </submittedName>
</protein>
<name>A0A1L9BIQ4_9BACT</name>
<evidence type="ECO:0000313" key="1">
    <source>
        <dbReference type="EMBL" id="OJH42184.1"/>
    </source>
</evidence>
<keyword evidence="2" id="KW-1185">Reference proteome</keyword>
<evidence type="ECO:0000313" key="2">
    <source>
        <dbReference type="Proteomes" id="UP000182229"/>
    </source>
</evidence>
<accession>A0A1L9BIQ4</accession>
<reference evidence="1 2" key="2">
    <citation type="submission" date="2016-12" db="EMBL/GenBank/DDBJ databases">
        <title>Draft Genome Sequence of Cystobacter ferrugineus Strain Cbfe23.</title>
        <authorList>
            <person name="Akbar S."/>
            <person name="Dowd S.E."/>
            <person name="Stevens D.C."/>
        </authorList>
    </citation>
    <scope>NUCLEOTIDE SEQUENCE [LARGE SCALE GENOMIC DNA]</scope>
    <source>
        <strain evidence="1 2">Cbfe23</strain>
    </source>
</reference>
<reference evidence="2" key="1">
    <citation type="submission" date="2016-11" db="EMBL/GenBank/DDBJ databases">
        <authorList>
            <person name="Shukria A."/>
            <person name="Stevens D.C."/>
        </authorList>
    </citation>
    <scope>NUCLEOTIDE SEQUENCE [LARGE SCALE GENOMIC DNA]</scope>
    <source>
        <strain evidence="2">Cbfe23</strain>
    </source>
</reference>